<name>A0A087GF95_ARAAL</name>
<protein>
    <submittedName>
        <fullName evidence="1">Uncharacterized protein</fullName>
    </submittedName>
</protein>
<dbReference type="EMBL" id="CM002875">
    <property type="protein sequence ID" value="KFK28547.1"/>
    <property type="molecule type" value="Genomic_DNA"/>
</dbReference>
<sequence>MNLGTVPFKLLPLRSKYSRSGIEVKESGIDPDNLLELKDRNFKETKSPISSGSVPEIEFDDKFKEFRFGSRVKEMGIVPLMELFDKSMNVRFGCRDLGMLPVRLALEIDKVSIFRIFPRITNKPEVETEVKESVKVVRFTKRAKETPVRRGRRWKEFEAVNEVREFGKCGGGEREGQFWKESFVSDGERDLKAVEEIESEVEQFVKERLVTKRNGVVEEQVMMVEEEEQGSLMVGMFSDWSALSCVGSNGEVECLVCGVGDLVGDGVGEREGVEEIVVVKRRKRRRSNGGGSFMVKRESLERVKEKKIGLWVHVIVLCEYSLV</sequence>
<keyword evidence="2" id="KW-1185">Reference proteome</keyword>
<dbReference type="AlphaFoldDB" id="A0A087GF95"/>
<accession>A0A087GF95</accession>
<evidence type="ECO:0000313" key="2">
    <source>
        <dbReference type="Proteomes" id="UP000029120"/>
    </source>
</evidence>
<reference evidence="2" key="1">
    <citation type="journal article" date="2015" name="Nat. Plants">
        <title>Genome expansion of Arabis alpina linked with retrotransposition and reduced symmetric DNA methylation.</title>
        <authorList>
            <person name="Willing E.M."/>
            <person name="Rawat V."/>
            <person name="Mandakova T."/>
            <person name="Maumus F."/>
            <person name="James G.V."/>
            <person name="Nordstroem K.J."/>
            <person name="Becker C."/>
            <person name="Warthmann N."/>
            <person name="Chica C."/>
            <person name="Szarzynska B."/>
            <person name="Zytnicki M."/>
            <person name="Albani M.C."/>
            <person name="Kiefer C."/>
            <person name="Bergonzi S."/>
            <person name="Castaings L."/>
            <person name="Mateos J.L."/>
            <person name="Berns M.C."/>
            <person name="Bujdoso N."/>
            <person name="Piofczyk T."/>
            <person name="de Lorenzo L."/>
            <person name="Barrero-Sicilia C."/>
            <person name="Mateos I."/>
            <person name="Piednoel M."/>
            <person name="Hagmann J."/>
            <person name="Chen-Min-Tao R."/>
            <person name="Iglesias-Fernandez R."/>
            <person name="Schuster S.C."/>
            <person name="Alonso-Blanco C."/>
            <person name="Roudier F."/>
            <person name="Carbonero P."/>
            <person name="Paz-Ares J."/>
            <person name="Davis S.J."/>
            <person name="Pecinka A."/>
            <person name="Quesneville H."/>
            <person name="Colot V."/>
            <person name="Lysak M.A."/>
            <person name="Weigel D."/>
            <person name="Coupland G."/>
            <person name="Schneeberger K."/>
        </authorList>
    </citation>
    <scope>NUCLEOTIDE SEQUENCE [LARGE SCALE GENOMIC DNA]</scope>
    <source>
        <strain evidence="2">cv. Pajares</strain>
    </source>
</reference>
<dbReference type="Proteomes" id="UP000029120">
    <property type="component" value="Chromosome 7"/>
</dbReference>
<dbReference type="Gramene" id="KFK28547">
    <property type="protein sequence ID" value="KFK28547"/>
    <property type="gene ID" value="AALP_AA7G010700"/>
</dbReference>
<evidence type="ECO:0000313" key="1">
    <source>
        <dbReference type="EMBL" id="KFK28547.1"/>
    </source>
</evidence>
<proteinExistence type="predicted"/>
<organism evidence="1 2">
    <name type="scientific">Arabis alpina</name>
    <name type="common">Alpine rock-cress</name>
    <dbReference type="NCBI Taxonomy" id="50452"/>
    <lineage>
        <taxon>Eukaryota</taxon>
        <taxon>Viridiplantae</taxon>
        <taxon>Streptophyta</taxon>
        <taxon>Embryophyta</taxon>
        <taxon>Tracheophyta</taxon>
        <taxon>Spermatophyta</taxon>
        <taxon>Magnoliopsida</taxon>
        <taxon>eudicotyledons</taxon>
        <taxon>Gunneridae</taxon>
        <taxon>Pentapetalae</taxon>
        <taxon>rosids</taxon>
        <taxon>malvids</taxon>
        <taxon>Brassicales</taxon>
        <taxon>Brassicaceae</taxon>
        <taxon>Arabideae</taxon>
        <taxon>Arabis</taxon>
    </lineage>
</organism>
<gene>
    <name evidence="1" type="ordered locus">AALP_Aa7g010700</name>
</gene>